<dbReference type="PROSITE" id="PS51007">
    <property type="entry name" value="CYTC"/>
    <property type="match status" value="2"/>
</dbReference>
<accession>A0A1Z1FB44</accession>
<dbReference type="SUPFAM" id="SSF46626">
    <property type="entry name" value="Cytochrome c"/>
    <property type="match status" value="2"/>
</dbReference>
<evidence type="ECO:0000256" key="1">
    <source>
        <dbReference type="ARBA" id="ARBA00022617"/>
    </source>
</evidence>
<keyword evidence="2 4" id="KW-0479">Metal-binding</keyword>
<dbReference type="GO" id="GO:0046872">
    <property type="term" value="F:metal ion binding"/>
    <property type="evidence" value="ECO:0007669"/>
    <property type="project" value="UniProtKB-KW"/>
</dbReference>
<dbReference type="Pfam" id="PF13442">
    <property type="entry name" value="Cytochrome_CBB3"/>
    <property type="match status" value="1"/>
</dbReference>
<evidence type="ECO:0000259" key="5">
    <source>
        <dbReference type="PROSITE" id="PS51007"/>
    </source>
</evidence>
<evidence type="ECO:0000313" key="7">
    <source>
        <dbReference type="Proteomes" id="UP000195807"/>
    </source>
</evidence>
<evidence type="ECO:0000256" key="4">
    <source>
        <dbReference type="PROSITE-ProRule" id="PRU00433"/>
    </source>
</evidence>
<dbReference type="AlphaFoldDB" id="A0A1Z1FB44"/>
<evidence type="ECO:0000256" key="2">
    <source>
        <dbReference type="ARBA" id="ARBA00022723"/>
    </source>
</evidence>
<evidence type="ECO:0000313" key="6">
    <source>
        <dbReference type="EMBL" id="ARU15985.1"/>
    </source>
</evidence>
<dbReference type="InterPro" id="IPR009056">
    <property type="entry name" value="Cyt_c-like_dom"/>
</dbReference>
<gene>
    <name evidence="6" type="ORF">A9D14_07020</name>
</gene>
<organism evidence="6 7">
    <name type="scientific">Croceicoccus marinus</name>
    <dbReference type="NCBI Taxonomy" id="450378"/>
    <lineage>
        <taxon>Bacteria</taxon>
        <taxon>Pseudomonadati</taxon>
        <taxon>Pseudomonadota</taxon>
        <taxon>Alphaproteobacteria</taxon>
        <taxon>Sphingomonadales</taxon>
        <taxon>Erythrobacteraceae</taxon>
        <taxon>Croceicoccus</taxon>
    </lineage>
</organism>
<dbReference type="InterPro" id="IPR036909">
    <property type="entry name" value="Cyt_c-like_dom_sf"/>
</dbReference>
<dbReference type="STRING" id="450378.GCA_001661675_01404"/>
<proteinExistence type="predicted"/>
<dbReference type="EMBL" id="CP019602">
    <property type="protein sequence ID" value="ARU15985.1"/>
    <property type="molecule type" value="Genomic_DNA"/>
</dbReference>
<keyword evidence="3 4" id="KW-0408">Iron</keyword>
<keyword evidence="1 4" id="KW-0349">Heme</keyword>
<dbReference type="GO" id="GO:0020037">
    <property type="term" value="F:heme binding"/>
    <property type="evidence" value="ECO:0007669"/>
    <property type="project" value="InterPro"/>
</dbReference>
<feature type="domain" description="Cytochrome c" evidence="5">
    <location>
        <begin position="111"/>
        <end position="198"/>
    </location>
</feature>
<dbReference type="PANTHER" id="PTHR33751">
    <property type="entry name" value="CBB3-TYPE CYTOCHROME C OXIDASE SUBUNIT FIXP"/>
    <property type="match status" value="1"/>
</dbReference>
<reference evidence="6 7" key="1">
    <citation type="submission" date="2017-01" db="EMBL/GenBank/DDBJ databases">
        <title>Complete genome sequence of esterase-producing bacterium Croceicoccus marinus E4A9.</title>
        <authorList>
            <person name="Wu Y.-H."/>
            <person name="Cheng H."/>
            <person name="Xu L."/>
            <person name="Huo Y.-Y."/>
            <person name="Wang C.-S."/>
            <person name="Xu X.-W."/>
        </authorList>
    </citation>
    <scope>NUCLEOTIDE SEQUENCE [LARGE SCALE GENOMIC DNA]</scope>
    <source>
        <strain evidence="6 7">E4A9</strain>
    </source>
</reference>
<dbReference type="Proteomes" id="UP000195807">
    <property type="component" value="Chromosome"/>
</dbReference>
<dbReference type="GO" id="GO:0009055">
    <property type="term" value="F:electron transfer activity"/>
    <property type="evidence" value="ECO:0007669"/>
    <property type="project" value="InterPro"/>
</dbReference>
<keyword evidence="7" id="KW-1185">Reference proteome</keyword>
<name>A0A1Z1FB44_9SPHN</name>
<evidence type="ECO:0000256" key="3">
    <source>
        <dbReference type="ARBA" id="ARBA00023004"/>
    </source>
</evidence>
<protein>
    <recommendedName>
        <fullName evidence="5">Cytochrome c domain-containing protein</fullName>
    </recommendedName>
</protein>
<feature type="domain" description="Cytochrome c" evidence="5">
    <location>
        <begin position="1"/>
        <end position="96"/>
    </location>
</feature>
<sequence length="222" mass="23711">MEAETGGDELEQSGRLLALSGGDAGATGACINCHGLQGEGNGGDAPRLAGLNSGYVVRQLDYFSSGLRRHPKMVWIADQIEWSERVRLGEYYMALPVPDEVPGADPIGDMGCTQETARLYHEGDADRGLPSCASCHGPQGQGNMGNPPLAKQPAPYLALQLKHWREGKRYGDPQMLAISRLLTDAEVQGLAGYSAALRDATPYPGLPEACLPERRPDPRNGA</sequence>
<dbReference type="KEGG" id="cman:A9D14_07020"/>
<dbReference type="Gene3D" id="1.10.760.10">
    <property type="entry name" value="Cytochrome c-like domain"/>
    <property type="match status" value="2"/>
</dbReference>
<dbReference type="PANTHER" id="PTHR33751:SF11">
    <property type="entry name" value="BLL4483 PROTEIN"/>
    <property type="match status" value="1"/>
</dbReference>
<dbReference type="InterPro" id="IPR050597">
    <property type="entry name" value="Cytochrome_c_Oxidase_Subunit"/>
</dbReference>